<gene>
    <name evidence="1" type="ORF">SCNU_13368</name>
</gene>
<name>F1YLB4_9ACTN</name>
<accession>F1YLB4</accession>
<reference evidence="1 2" key="1">
    <citation type="journal article" date="2011" name="J. Bacteriol.">
        <title>Draft Genome Sequence of Gordonia neofelifaecis NRRL B-59395, a Cholesterol-Degrading Actinomycete.</title>
        <authorList>
            <person name="Ge F."/>
            <person name="Li W."/>
            <person name="Chen G."/>
            <person name="Liu Y."/>
            <person name="Zhang G."/>
            <person name="Yong B."/>
            <person name="Wang Q."/>
            <person name="Wang N."/>
            <person name="Huang Z."/>
            <person name="Li W."/>
            <person name="Wang J."/>
            <person name="Wu C."/>
            <person name="Xie Q."/>
            <person name="Liu G."/>
        </authorList>
    </citation>
    <scope>NUCLEOTIDE SEQUENCE [LARGE SCALE GENOMIC DNA]</scope>
    <source>
        <strain evidence="1 2">NRRL B-59395</strain>
    </source>
</reference>
<protein>
    <submittedName>
        <fullName evidence="1">Uncharacterized protein</fullName>
    </submittedName>
</protein>
<dbReference type="RefSeq" id="WP_009679876.1">
    <property type="nucleotide sequence ID" value="NZ_AEUD01000011.1"/>
</dbReference>
<dbReference type="Proteomes" id="UP000035065">
    <property type="component" value="Unassembled WGS sequence"/>
</dbReference>
<keyword evidence="2" id="KW-1185">Reference proteome</keyword>
<sequence>MPVGGWTGKVGAAAFGLPGWAGPGRLGGGGPAGARCCFGATDPGAGAVPGLVGAPAAGVPGFGRGGMGGGGPGGAGRGGGAVLGAEGAFSHGAG</sequence>
<dbReference type="AlphaFoldDB" id="F1YLB4"/>
<dbReference type="EMBL" id="AEUD01000011">
    <property type="protein sequence ID" value="EGD54574.1"/>
    <property type="molecule type" value="Genomic_DNA"/>
</dbReference>
<proteinExistence type="predicted"/>
<organism evidence="1 2">
    <name type="scientific">Gordonia neofelifaecis NRRL B-59395</name>
    <dbReference type="NCBI Taxonomy" id="644548"/>
    <lineage>
        <taxon>Bacteria</taxon>
        <taxon>Bacillati</taxon>
        <taxon>Actinomycetota</taxon>
        <taxon>Actinomycetes</taxon>
        <taxon>Mycobacteriales</taxon>
        <taxon>Gordoniaceae</taxon>
        <taxon>Gordonia</taxon>
    </lineage>
</organism>
<evidence type="ECO:0000313" key="1">
    <source>
        <dbReference type="EMBL" id="EGD54574.1"/>
    </source>
</evidence>
<evidence type="ECO:0000313" key="2">
    <source>
        <dbReference type="Proteomes" id="UP000035065"/>
    </source>
</evidence>
<comment type="caution">
    <text evidence="1">The sequence shown here is derived from an EMBL/GenBank/DDBJ whole genome shotgun (WGS) entry which is preliminary data.</text>
</comment>